<dbReference type="EMBL" id="CAJOBP010001448">
    <property type="protein sequence ID" value="CAF4285404.1"/>
    <property type="molecule type" value="Genomic_DNA"/>
</dbReference>
<dbReference type="Proteomes" id="UP000663862">
    <property type="component" value="Unassembled WGS sequence"/>
</dbReference>
<organism evidence="4 12">
    <name type="scientific">Rotaria socialis</name>
    <dbReference type="NCBI Taxonomy" id="392032"/>
    <lineage>
        <taxon>Eukaryota</taxon>
        <taxon>Metazoa</taxon>
        <taxon>Spiralia</taxon>
        <taxon>Gnathifera</taxon>
        <taxon>Rotifera</taxon>
        <taxon>Eurotatoria</taxon>
        <taxon>Bdelloidea</taxon>
        <taxon>Philodinida</taxon>
        <taxon>Philodinidae</taxon>
        <taxon>Rotaria</taxon>
    </lineage>
</organism>
<evidence type="ECO:0000313" key="2">
    <source>
        <dbReference type="EMBL" id="CAF3207947.1"/>
    </source>
</evidence>
<dbReference type="GO" id="GO:0042026">
    <property type="term" value="P:protein refolding"/>
    <property type="evidence" value="ECO:0007669"/>
    <property type="project" value="TreeGrafter"/>
</dbReference>
<name>A0A818C2J2_9BILA</name>
<dbReference type="GO" id="GO:0051082">
    <property type="term" value="F:unfolded protein binding"/>
    <property type="evidence" value="ECO:0007669"/>
    <property type="project" value="TreeGrafter"/>
</dbReference>
<reference evidence="4" key="1">
    <citation type="submission" date="2021-02" db="EMBL/GenBank/DDBJ databases">
        <authorList>
            <person name="Nowell W R."/>
        </authorList>
    </citation>
    <scope>NUCLEOTIDE SEQUENCE</scope>
</reference>
<dbReference type="PANTHER" id="PTHR45640:SF26">
    <property type="entry name" value="RE23625P"/>
    <property type="match status" value="1"/>
</dbReference>
<dbReference type="EMBL" id="CAJNYD010003370">
    <property type="protein sequence ID" value="CAF3502785.1"/>
    <property type="molecule type" value="Genomic_DNA"/>
</dbReference>
<dbReference type="AlphaFoldDB" id="A0A818C2J2"/>
<evidence type="ECO:0000313" key="10">
    <source>
        <dbReference type="EMBL" id="CAF4539959.1"/>
    </source>
</evidence>
<evidence type="ECO:0000313" key="8">
    <source>
        <dbReference type="EMBL" id="CAF4346762.1"/>
    </source>
</evidence>
<dbReference type="GO" id="GO:0009408">
    <property type="term" value="P:response to heat"/>
    <property type="evidence" value="ECO:0007669"/>
    <property type="project" value="TreeGrafter"/>
</dbReference>
<dbReference type="EMBL" id="CAJOBQ010000401">
    <property type="protein sequence ID" value="CAF4346762.1"/>
    <property type="molecule type" value="Genomic_DNA"/>
</dbReference>
<proteinExistence type="predicted"/>
<comment type="caution">
    <text evidence="4">The sequence shown here is derived from an EMBL/GenBank/DDBJ whole genome shotgun (WGS) entry which is preliminary data.</text>
</comment>
<evidence type="ECO:0000313" key="3">
    <source>
        <dbReference type="EMBL" id="CAF3402237.1"/>
    </source>
</evidence>
<dbReference type="OrthoDB" id="10022549at2759"/>
<evidence type="ECO:0000313" key="12">
    <source>
        <dbReference type="Proteomes" id="UP000663872"/>
    </source>
</evidence>
<gene>
    <name evidence="3" type="ORF">FME351_LOCUS9175</name>
    <name evidence="4" type="ORF">GRG538_LOCUS11888</name>
    <name evidence="9" type="ORF">HFQ381_LOCUS20316</name>
    <name evidence="6" type="ORF">KIK155_LOCUS24704</name>
    <name evidence="5" type="ORF">LUA448_LOCUS25400</name>
    <name evidence="11" type="ORF">QYT958_LOCUS16815</name>
    <name evidence="2" type="ORF">TIS948_LOCUS12976</name>
    <name evidence="10" type="ORF">TOA249_LOCUS6407</name>
    <name evidence="8" type="ORF">TSG867_LOCUS9260</name>
    <name evidence="7" type="ORF">UJA718_LOCUS11664</name>
</gene>
<dbReference type="Proteomes" id="UP000663833">
    <property type="component" value="Unassembled WGS sequence"/>
</dbReference>
<dbReference type="Proteomes" id="UP000663838">
    <property type="component" value="Unassembled WGS sequence"/>
</dbReference>
<dbReference type="GO" id="GO:0005634">
    <property type="term" value="C:nucleus"/>
    <property type="evidence" value="ECO:0007669"/>
    <property type="project" value="TreeGrafter"/>
</dbReference>
<evidence type="ECO:0000313" key="4">
    <source>
        <dbReference type="EMBL" id="CAF3422354.1"/>
    </source>
</evidence>
<feature type="region of interest" description="Disordered" evidence="1">
    <location>
        <begin position="177"/>
        <end position="215"/>
    </location>
</feature>
<keyword evidence="13" id="KW-1185">Reference proteome</keyword>
<dbReference type="InterPro" id="IPR001436">
    <property type="entry name" value="Alpha-crystallin/sHSP_animal"/>
</dbReference>
<evidence type="ECO:0000313" key="13">
    <source>
        <dbReference type="Proteomes" id="UP000663873"/>
    </source>
</evidence>
<dbReference type="SUPFAM" id="SSF49764">
    <property type="entry name" value="HSP20-like chaperones"/>
    <property type="match status" value="2"/>
</dbReference>
<evidence type="ECO:0000313" key="7">
    <source>
        <dbReference type="EMBL" id="CAF4285404.1"/>
    </source>
</evidence>
<dbReference type="Proteomes" id="UP000663848">
    <property type="component" value="Unassembled WGS sequence"/>
</dbReference>
<dbReference type="CDD" id="cd00298">
    <property type="entry name" value="ACD_sHsps_p23-like"/>
    <property type="match status" value="2"/>
</dbReference>
<dbReference type="EMBL" id="CAJNYT010001625">
    <property type="protein sequence ID" value="CAF3422354.1"/>
    <property type="molecule type" value="Genomic_DNA"/>
</dbReference>
<dbReference type="EMBL" id="CAJNYU010000990">
    <property type="protein sequence ID" value="CAF3402237.1"/>
    <property type="molecule type" value="Genomic_DNA"/>
</dbReference>
<dbReference type="InterPro" id="IPR008978">
    <property type="entry name" value="HSP20-like_chaperone"/>
</dbReference>
<dbReference type="Proteomes" id="UP000663873">
    <property type="component" value="Unassembled WGS sequence"/>
</dbReference>
<evidence type="ECO:0000313" key="9">
    <source>
        <dbReference type="EMBL" id="CAF4404281.1"/>
    </source>
</evidence>
<dbReference type="EMBL" id="CAJNXB010001995">
    <property type="protein sequence ID" value="CAF3207947.1"/>
    <property type="molecule type" value="Genomic_DNA"/>
</dbReference>
<dbReference type="Proteomes" id="UP000663865">
    <property type="component" value="Unassembled WGS sequence"/>
</dbReference>
<dbReference type="EMBL" id="CAJOBR010002474">
    <property type="protein sequence ID" value="CAF4684366.1"/>
    <property type="molecule type" value="Genomic_DNA"/>
</dbReference>
<accession>A0A818C2J2</accession>
<evidence type="ECO:0000313" key="5">
    <source>
        <dbReference type="EMBL" id="CAF3502785.1"/>
    </source>
</evidence>
<evidence type="ECO:0000313" key="11">
    <source>
        <dbReference type="EMBL" id="CAF4684366.1"/>
    </source>
</evidence>
<dbReference type="Proteomes" id="UP000663869">
    <property type="component" value="Unassembled WGS sequence"/>
</dbReference>
<evidence type="ECO:0000313" key="6">
    <source>
        <dbReference type="EMBL" id="CAF3671478.1"/>
    </source>
</evidence>
<dbReference type="EMBL" id="CAJOBO010001723">
    <property type="protein sequence ID" value="CAF4404281.1"/>
    <property type="molecule type" value="Genomic_DNA"/>
</dbReference>
<dbReference type="Proteomes" id="UP000663872">
    <property type="component" value="Unassembled WGS sequence"/>
</dbReference>
<sequence length="324" mass="38018">MRHSPNYSNYQDRIPSKDTTAQWIYDPTSDREKFRIKIHIEGFDQNEVHTRIDGCKLFVYGERIENRSQGLSKRIIEKSYDLPPDVDTLSSHVTFPSPITLQVEFSSKYPSVQLIQPNRYALPRKVNDTGNHRIPILQRFNHSVGSTLLPTRSNAIMYKFHQPIADRVITKNNTIHKETHREKHRQRSSPTTTIQSSHERSDSPTSLSDMTDDSDTINESSLFPREFDADAFYRSVFQPKVLTDDRDQRYIEMKLDMKDYNPDKIQVSINNNDLVVHVDETNFYKQITLPSNIDLLSLSIYYYDDRKVNIRIKLLDEYSSFKYI</sequence>
<dbReference type="Proteomes" id="UP000663825">
    <property type="component" value="Unassembled WGS sequence"/>
</dbReference>
<dbReference type="EMBL" id="CAJNYV010004418">
    <property type="protein sequence ID" value="CAF3671478.1"/>
    <property type="molecule type" value="Genomic_DNA"/>
</dbReference>
<dbReference type="Gene3D" id="2.60.40.790">
    <property type="match status" value="1"/>
</dbReference>
<dbReference type="EMBL" id="CAJOBS010000270">
    <property type="protein sequence ID" value="CAF4539959.1"/>
    <property type="molecule type" value="Genomic_DNA"/>
</dbReference>
<dbReference type="PANTHER" id="PTHR45640">
    <property type="entry name" value="HEAT SHOCK PROTEIN HSP-12.2-RELATED"/>
    <property type="match status" value="1"/>
</dbReference>
<evidence type="ECO:0000256" key="1">
    <source>
        <dbReference type="SAM" id="MobiDB-lite"/>
    </source>
</evidence>
<dbReference type="GO" id="GO:0005737">
    <property type="term" value="C:cytoplasm"/>
    <property type="evidence" value="ECO:0007669"/>
    <property type="project" value="TreeGrafter"/>
</dbReference>
<dbReference type="Proteomes" id="UP000663851">
    <property type="component" value="Unassembled WGS sequence"/>
</dbReference>
<protein>
    <submittedName>
        <fullName evidence="4">Uncharacterized protein</fullName>
    </submittedName>
</protein>